<feature type="region of interest" description="Disordered" evidence="3">
    <location>
        <begin position="77"/>
        <end position="103"/>
    </location>
</feature>
<dbReference type="AlphaFoldDB" id="A0AAV6J879"/>
<evidence type="ECO:0000256" key="3">
    <source>
        <dbReference type="SAM" id="MobiDB-lite"/>
    </source>
</evidence>
<name>A0AAV6J879_9ERIC</name>
<dbReference type="GO" id="GO:0003677">
    <property type="term" value="F:DNA binding"/>
    <property type="evidence" value="ECO:0007669"/>
    <property type="project" value="UniProtKB-KW"/>
</dbReference>
<protein>
    <submittedName>
        <fullName evidence="4">Uncharacterized protein</fullName>
    </submittedName>
</protein>
<dbReference type="GO" id="GO:0033644">
    <property type="term" value="C:host cell membrane"/>
    <property type="evidence" value="ECO:0007669"/>
    <property type="project" value="InterPro"/>
</dbReference>
<comment type="subcellular location">
    <subcellularLocation>
        <location evidence="1">Host cell</location>
    </subcellularLocation>
</comment>
<reference evidence="4" key="1">
    <citation type="submission" date="2020-08" db="EMBL/GenBank/DDBJ databases">
        <title>Plant Genome Project.</title>
        <authorList>
            <person name="Zhang R.-G."/>
        </authorList>
    </citation>
    <scope>NUCLEOTIDE SEQUENCE</scope>
    <source>
        <strain evidence="4">WSP0</strain>
        <tissue evidence="4">Leaf</tissue>
    </source>
</reference>
<comment type="caution">
    <text evidence="4">The sequence shown here is derived from an EMBL/GenBank/DDBJ whole genome shotgun (WGS) entry which is preliminary data.</text>
</comment>
<dbReference type="InterPro" id="IPR000211">
    <property type="entry name" value="Gemini_BL"/>
</dbReference>
<evidence type="ECO:0000256" key="2">
    <source>
        <dbReference type="ARBA" id="ARBA00023125"/>
    </source>
</evidence>
<evidence type="ECO:0000256" key="1">
    <source>
        <dbReference type="ARBA" id="ARBA00004340"/>
    </source>
</evidence>
<keyword evidence="2" id="KW-0238">DNA-binding</keyword>
<evidence type="ECO:0000313" key="4">
    <source>
        <dbReference type="EMBL" id="KAG5535380.1"/>
    </source>
</evidence>
<proteinExistence type="predicted"/>
<feature type="region of interest" description="Disordered" evidence="3">
    <location>
        <begin position="1"/>
        <end position="20"/>
    </location>
</feature>
<dbReference type="Proteomes" id="UP000823749">
    <property type="component" value="Chromosome 8"/>
</dbReference>
<dbReference type="EMBL" id="JACTNZ010000008">
    <property type="protein sequence ID" value="KAG5535380.1"/>
    <property type="molecule type" value="Genomic_DNA"/>
</dbReference>
<dbReference type="GO" id="GO:0043657">
    <property type="term" value="C:host cell"/>
    <property type="evidence" value="ECO:0007669"/>
    <property type="project" value="UniProtKB-SubCell"/>
</dbReference>
<keyword evidence="5" id="KW-1185">Reference proteome</keyword>
<gene>
    <name evidence="4" type="ORF">RHGRI_023217</name>
</gene>
<accession>A0AAV6J879</accession>
<dbReference type="GO" id="GO:0046740">
    <property type="term" value="P:transport of virus in host, cell to cell"/>
    <property type="evidence" value="ECO:0007669"/>
    <property type="project" value="InterPro"/>
</dbReference>
<sequence length="143" mass="15592">MHKQTPERAAVQTAGPQEFRIRSKMFNNDDVDCSHVGYAEKQPQLCRTQSTIESRGPQRPRLLPGLTYQHARSSVSLPIGPIGHIQRNEDEDPGPSVSQVGSNTSNTILLEPSELAQMVGNAVAQAMKVTSSTGEDSKKKPEV</sequence>
<organism evidence="4 5">
    <name type="scientific">Rhododendron griersonianum</name>
    <dbReference type="NCBI Taxonomy" id="479676"/>
    <lineage>
        <taxon>Eukaryota</taxon>
        <taxon>Viridiplantae</taxon>
        <taxon>Streptophyta</taxon>
        <taxon>Embryophyta</taxon>
        <taxon>Tracheophyta</taxon>
        <taxon>Spermatophyta</taxon>
        <taxon>Magnoliopsida</taxon>
        <taxon>eudicotyledons</taxon>
        <taxon>Gunneridae</taxon>
        <taxon>Pentapetalae</taxon>
        <taxon>asterids</taxon>
        <taxon>Ericales</taxon>
        <taxon>Ericaceae</taxon>
        <taxon>Ericoideae</taxon>
        <taxon>Rhodoreae</taxon>
        <taxon>Rhododendron</taxon>
    </lineage>
</organism>
<dbReference type="Pfam" id="PF00845">
    <property type="entry name" value="Gemini_BL1"/>
    <property type="match status" value="1"/>
</dbReference>
<evidence type="ECO:0000313" key="5">
    <source>
        <dbReference type="Proteomes" id="UP000823749"/>
    </source>
</evidence>